<evidence type="ECO:0000256" key="1">
    <source>
        <dbReference type="ARBA" id="ARBA00006611"/>
    </source>
</evidence>
<dbReference type="PANTHER" id="PTHR30486">
    <property type="entry name" value="TWITCHING MOTILITY PROTEIN PILT"/>
    <property type="match status" value="1"/>
</dbReference>
<reference evidence="3" key="1">
    <citation type="journal article" date="2015" name="PeerJ">
        <title>First genomic representation of candidate bacterial phylum KSB3 points to enhanced environmental sensing as a trigger of wastewater bulking.</title>
        <authorList>
            <person name="Sekiguchi Y."/>
            <person name="Ohashi A."/>
            <person name="Parks D.H."/>
            <person name="Yamauchi T."/>
            <person name="Tyson G.W."/>
            <person name="Hugenholtz P."/>
        </authorList>
    </citation>
    <scope>NUCLEOTIDE SEQUENCE [LARGE SCALE GENOMIC DNA]</scope>
</reference>
<dbReference type="EMBL" id="DF820463">
    <property type="protein sequence ID" value="GAK55278.1"/>
    <property type="molecule type" value="Genomic_DNA"/>
</dbReference>
<sequence length="354" mass="39362">MAEIDALLEKAVKIGASDVHLTVGAPPIYRLNGELQISEDADLLTDQDTRRLLRELMTEQQRLKFDQLNDIDFAYQVEGIGRFRGNVFLQTRGMGAVFRIIPQQITPLEELRLPRAVHEFTRLSRGLVLVTGPTGNGKSTTLASMIDYINRYRKAHIITIEDPLEFIHSNNKSLINQREIGTHSSSFASALRSAFREDPDVILIGEMRDLETIALAITAAETGHLVFGTLHTSSAAKTIDRIIDVFPTTQQAQVRTQLSESLSGVIAQQLLKRMDGKGRVAAVEILVGVPALGHLIRDGKTYQIPSIIQTGRREGMQTMDQAIVDLLKQGAISPEEAHDKCVDRETFQRYLGKL</sequence>
<dbReference type="InterPro" id="IPR050921">
    <property type="entry name" value="T4SS_GSP_E_ATPase"/>
</dbReference>
<dbReference type="CDD" id="cd01131">
    <property type="entry name" value="PilT"/>
    <property type="match status" value="1"/>
</dbReference>
<gene>
    <name evidence="3" type="ORF">U27_02110</name>
</gene>
<dbReference type="STRING" id="1499967.U27_02110"/>
<dbReference type="Gene3D" id="3.40.50.300">
    <property type="entry name" value="P-loop containing nucleotide triphosphate hydrolases"/>
    <property type="match status" value="1"/>
</dbReference>
<dbReference type="Proteomes" id="UP000030661">
    <property type="component" value="Unassembled WGS sequence"/>
</dbReference>
<dbReference type="Gene3D" id="3.30.450.90">
    <property type="match status" value="1"/>
</dbReference>
<dbReference type="AlphaFoldDB" id="A0A0S6WC37"/>
<dbReference type="InterPro" id="IPR027417">
    <property type="entry name" value="P-loop_NTPase"/>
</dbReference>
<comment type="similarity">
    <text evidence="1">Belongs to the GSP E family.</text>
</comment>
<keyword evidence="4" id="KW-1185">Reference proteome</keyword>
<evidence type="ECO:0000259" key="2">
    <source>
        <dbReference type="Pfam" id="PF00437"/>
    </source>
</evidence>
<dbReference type="PANTHER" id="PTHR30486:SF6">
    <property type="entry name" value="TYPE IV PILUS RETRACTATION ATPASE PILT"/>
    <property type="match status" value="1"/>
</dbReference>
<dbReference type="eggNOG" id="COG2805">
    <property type="taxonomic scope" value="Bacteria"/>
</dbReference>
<evidence type="ECO:0000313" key="3">
    <source>
        <dbReference type="EMBL" id="GAK55278.1"/>
    </source>
</evidence>
<dbReference type="GO" id="GO:0016887">
    <property type="term" value="F:ATP hydrolysis activity"/>
    <property type="evidence" value="ECO:0007669"/>
    <property type="project" value="InterPro"/>
</dbReference>
<protein>
    <submittedName>
        <fullName evidence="3">Twitching motility protein PilT</fullName>
    </submittedName>
</protein>
<dbReference type="GO" id="GO:0005524">
    <property type="term" value="F:ATP binding"/>
    <property type="evidence" value="ECO:0007669"/>
    <property type="project" value="InterPro"/>
</dbReference>
<organism evidence="3">
    <name type="scientific">Vecturithrix granuli</name>
    <dbReference type="NCBI Taxonomy" id="1499967"/>
    <lineage>
        <taxon>Bacteria</taxon>
        <taxon>Candidatus Moduliflexota</taxon>
        <taxon>Candidatus Vecturitrichia</taxon>
        <taxon>Candidatus Vecturitrichales</taxon>
        <taxon>Candidatus Vecturitrichaceae</taxon>
        <taxon>Candidatus Vecturithrix</taxon>
    </lineage>
</organism>
<dbReference type="NCBIfam" id="TIGR01420">
    <property type="entry name" value="pilT_fam"/>
    <property type="match status" value="1"/>
</dbReference>
<dbReference type="InterPro" id="IPR006321">
    <property type="entry name" value="PilT/PilU"/>
</dbReference>
<feature type="domain" description="Bacterial type II secretion system protein E" evidence="2">
    <location>
        <begin position="4"/>
        <end position="281"/>
    </location>
</feature>
<dbReference type="InterPro" id="IPR001482">
    <property type="entry name" value="T2SS/T4SS_dom"/>
</dbReference>
<accession>A0A0S6WC37</accession>
<dbReference type="Pfam" id="PF00437">
    <property type="entry name" value="T2SSE"/>
    <property type="match status" value="1"/>
</dbReference>
<evidence type="ECO:0000313" key="4">
    <source>
        <dbReference type="Proteomes" id="UP000030661"/>
    </source>
</evidence>
<dbReference type="SUPFAM" id="SSF52540">
    <property type="entry name" value="P-loop containing nucleoside triphosphate hydrolases"/>
    <property type="match status" value="1"/>
</dbReference>
<dbReference type="HOGENOM" id="CLU_013446_4_0_0"/>
<name>A0A0S6WC37_VECG1</name>
<proteinExistence type="inferred from homology"/>